<keyword evidence="7" id="KW-0406">Ion transport</keyword>
<comment type="subcellular location">
    <subcellularLocation>
        <location evidence="1">Membrane</location>
        <topology evidence="1">Multi-pass membrane protein</topology>
    </subcellularLocation>
</comment>
<keyword evidence="2" id="KW-0813">Transport</keyword>
<feature type="domain" description="Cation/H+ exchanger transmembrane" evidence="11">
    <location>
        <begin position="1"/>
        <end position="308"/>
    </location>
</feature>
<organism evidence="14 15">
    <name type="scientific">Chenopodium quinoa</name>
    <name type="common">Quinoa</name>
    <dbReference type="NCBI Taxonomy" id="63459"/>
    <lineage>
        <taxon>Eukaryota</taxon>
        <taxon>Viridiplantae</taxon>
        <taxon>Streptophyta</taxon>
        <taxon>Embryophyta</taxon>
        <taxon>Tracheophyta</taxon>
        <taxon>Spermatophyta</taxon>
        <taxon>Magnoliopsida</taxon>
        <taxon>eudicotyledons</taxon>
        <taxon>Gunneridae</taxon>
        <taxon>Pentapetalae</taxon>
        <taxon>Caryophyllales</taxon>
        <taxon>Chenopodiaceae</taxon>
        <taxon>Chenopodioideae</taxon>
        <taxon>Atripliceae</taxon>
        <taxon>Chenopodium</taxon>
    </lineage>
</organism>
<reference evidence="14" key="1">
    <citation type="journal article" date="2017" name="Nature">
        <title>The genome of Chenopodium quinoa.</title>
        <authorList>
            <person name="Jarvis D.E."/>
            <person name="Ho Y.S."/>
            <person name="Lightfoot D.J."/>
            <person name="Schmoeckel S.M."/>
            <person name="Li B."/>
            <person name="Borm T.J.A."/>
            <person name="Ohyanagi H."/>
            <person name="Mineta K."/>
            <person name="Michell C.T."/>
            <person name="Saber N."/>
            <person name="Kharbatia N.M."/>
            <person name="Rupper R.R."/>
            <person name="Sharp A.R."/>
            <person name="Dally N."/>
            <person name="Boughton B.A."/>
            <person name="Woo Y.H."/>
            <person name="Gao G."/>
            <person name="Schijlen E.G.W.M."/>
            <person name="Guo X."/>
            <person name="Momin A.A."/>
            <person name="Negrao S."/>
            <person name="Al-Babili S."/>
            <person name="Gehring C."/>
            <person name="Roessner U."/>
            <person name="Jung C."/>
            <person name="Murphy K."/>
            <person name="Arold S.T."/>
            <person name="Gojobori T."/>
            <person name="van der Linden C.G."/>
            <person name="van Loo E.N."/>
            <person name="Jellen E.N."/>
            <person name="Maughan P.J."/>
            <person name="Tester M."/>
        </authorList>
    </citation>
    <scope>NUCLEOTIDE SEQUENCE [LARGE SCALE GENOMIC DNA]</scope>
    <source>
        <strain evidence="14">cv. PI 614886</strain>
    </source>
</reference>
<dbReference type="GO" id="GO:0012505">
    <property type="term" value="C:endomembrane system"/>
    <property type="evidence" value="ECO:0007669"/>
    <property type="project" value="TreeGrafter"/>
</dbReference>
<keyword evidence="15" id="KW-1185">Reference proteome</keyword>
<feature type="transmembrane region" description="Helical" evidence="10">
    <location>
        <begin position="203"/>
        <end position="226"/>
    </location>
</feature>
<evidence type="ECO:0000256" key="5">
    <source>
        <dbReference type="ARBA" id="ARBA00022958"/>
    </source>
</evidence>
<feature type="transmembrane region" description="Helical" evidence="10">
    <location>
        <begin position="13"/>
        <end position="35"/>
    </location>
</feature>
<dbReference type="Gramene" id="AUR62001876-RA">
    <property type="protein sequence ID" value="AUR62001876-RA:cds"/>
    <property type="gene ID" value="AUR62001876"/>
</dbReference>
<evidence type="ECO:0000256" key="2">
    <source>
        <dbReference type="ARBA" id="ARBA00022448"/>
    </source>
</evidence>
<evidence type="ECO:0000256" key="10">
    <source>
        <dbReference type="SAM" id="Phobius"/>
    </source>
</evidence>
<evidence type="ECO:0000313" key="14">
    <source>
        <dbReference type="EnsemblPlants" id="AUR62001876-RA:cds"/>
    </source>
</evidence>
<dbReference type="GO" id="GO:0006813">
    <property type="term" value="P:potassium ion transport"/>
    <property type="evidence" value="ECO:0007669"/>
    <property type="project" value="UniProtKB-KW"/>
</dbReference>
<dbReference type="InterPro" id="IPR057290">
    <property type="entry name" value="CHX17_C"/>
</dbReference>
<accession>A0A803KS69</accession>
<evidence type="ECO:0000256" key="1">
    <source>
        <dbReference type="ARBA" id="ARBA00004141"/>
    </source>
</evidence>
<sequence>MNLTEMVKAGKKVWMVAFLGVTIPFVITSFVFSYIKANMGSLLQVHSATSMIIFSSMVFTSFQVIHFILTDVKLMSSEIGRLALTIAVLSDFFGLTMVVVFEAFEQGEKEKHYLWYFMSSVFVIISLLVVSLPQVVKWINKRTPEGKSVDQNYIVATLLTVFVIGFFTDYIGAAVGTGPIWLGLAMPNGPPMGAAIKQKTEIVLNYILMPFAYATVGLNTDVFAVIESWNSLVPMFLVVLFVFFAKLVTNAMLAPFMEISYKDSFILSIMLSFKGQTDYFLCLHWMDLKIIETPSFTMLVTLSTIETAIFCPIIDYMYDPKKSYLINIQRTIEHTMQGSELRILACIYDQESVASLFSLLDFANPTSSNPFKVYTLYLIELLGRGTPMLIDHAKNTNVVYWDNNNEVIHNAIKHYAEARTNTITMRSFTSVTPSRTMYQDICDMALLYKVKFIILPFHKKSIKDGSEFSTEVRPGVQSSNANILSNAPCSVGILACKNDDIWGTNSSPIFLRIHCQFVMLFLGGHDAREALSLAGRMAEHPNVSLIVFRILPSEDREYNKSERKMDDGVVACFEVQNEWNDRVVYKEVFVDNGLDTVSALQSLNNSIPVDLWIVGRKNGIDSILLKGLSDWSDNPELGLIGDFLVSMDVNTLGGSVLIVQQQMLRNPESIPWGC</sequence>
<keyword evidence="8 10" id="KW-0472">Membrane</keyword>
<dbReference type="Proteomes" id="UP000596660">
    <property type="component" value="Unplaced"/>
</dbReference>
<feature type="transmembrane region" description="Helical" evidence="10">
    <location>
        <begin position="47"/>
        <end position="69"/>
    </location>
</feature>
<evidence type="ECO:0000256" key="9">
    <source>
        <dbReference type="ARBA" id="ARBA00038341"/>
    </source>
</evidence>
<evidence type="ECO:0000256" key="8">
    <source>
        <dbReference type="ARBA" id="ARBA00023136"/>
    </source>
</evidence>
<dbReference type="Pfam" id="PF23259">
    <property type="entry name" value="CHX17_C"/>
    <property type="match status" value="1"/>
</dbReference>
<proteinExistence type="inferred from homology"/>
<dbReference type="InterPro" id="IPR038770">
    <property type="entry name" value="Na+/solute_symporter_sf"/>
</dbReference>
<evidence type="ECO:0000256" key="3">
    <source>
        <dbReference type="ARBA" id="ARBA00022538"/>
    </source>
</evidence>
<evidence type="ECO:0000256" key="6">
    <source>
        <dbReference type="ARBA" id="ARBA00022989"/>
    </source>
</evidence>
<dbReference type="Gene3D" id="1.20.1530.20">
    <property type="match status" value="1"/>
</dbReference>
<dbReference type="GO" id="GO:0016020">
    <property type="term" value="C:membrane"/>
    <property type="evidence" value="ECO:0007669"/>
    <property type="project" value="UniProtKB-SubCell"/>
</dbReference>
<comment type="similarity">
    <text evidence="9">Belongs to the monovalent cation:proton antiporter 2 (CPA2) transporter (TC 2.A.37) family. CHX (TC 2.A.37.4) subfamily.</text>
</comment>
<feature type="domain" description="Cation/H(+) antiporter central" evidence="12">
    <location>
        <begin position="373"/>
        <end position="495"/>
    </location>
</feature>
<evidence type="ECO:0000256" key="4">
    <source>
        <dbReference type="ARBA" id="ARBA00022692"/>
    </source>
</evidence>
<dbReference type="GO" id="GO:0006885">
    <property type="term" value="P:regulation of pH"/>
    <property type="evidence" value="ECO:0007669"/>
    <property type="project" value="TreeGrafter"/>
</dbReference>
<keyword evidence="5" id="KW-0630">Potassium</keyword>
<evidence type="ECO:0000259" key="13">
    <source>
        <dbReference type="Pfam" id="PF23259"/>
    </source>
</evidence>
<dbReference type="EnsemblPlants" id="AUR62001876-RA">
    <property type="protein sequence ID" value="AUR62001876-RA:cds"/>
    <property type="gene ID" value="AUR62001876"/>
</dbReference>
<evidence type="ECO:0008006" key="16">
    <source>
        <dbReference type="Google" id="ProtNLM"/>
    </source>
</evidence>
<dbReference type="InterPro" id="IPR006153">
    <property type="entry name" value="Cation/H_exchanger_TM"/>
</dbReference>
<gene>
    <name evidence="14" type="primary">LOC110688621</name>
</gene>
<keyword evidence="3" id="KW-0633">Potassium transport</keyword>
<dbReference type="PANTHER" id="PTHR32468">
    <property type="entry name" value="CATION/H + ANTIPORTER"/>
    <property type="match status" value="1"/>
</dbReference>
<feature type="domain" description="Cation/H(+) antiporter C-terminal" evidence="13">
    <location>
        <begin position="519"/>
        <end position="662"/>
    </location>
</feature>
<feature type="transmembrane region" description="Helical" evidence="10">
    <location>
        <begin position="113"/>
        <end position="133"/>
    </location>
</feature>
<feature type="transmembrane region" description="Helical" evidence="10">
    <location>
        <begin position="81"/>
        <end position="101"/>
    </location>
</feature>
<reference evidence="14" key="2">
    <citation type="submission" date="2021-03" db="UniProtKB">
        <authorList>
            <consortium name="EnsemblPlants"/>
        </authorList>
    </citation>
    <scope>IDENTIFICATION</scope>
</reference>
<keyword evidence="6 10" id="KW-1133">Transmembrane helix</keyword>
<protein>
    <recommendedName>
        <fullName evidence="16">Cation/H+ exchanger domain-containing protein</fullName>
    </recommendedName>
</protein>
<feature type="transmembrane region" description="Helical" evidence="10">
    <location>
        <begin position="153"/>
        <end position="182"/>
    </location>
</feature>
<feature type="transmembrane region" description="Helical" evidence="10">
    <location>
        <begin position="232"/>
        <end position="253"/>
    </location>
</feature>
<keyword evidence="4 10" id="KW-0812">Transmembrane</keyword>
<dbReference type="Pfam" id="PF23256">
    <property type="entry name" value="CHX17_2nd"/>
    <property type="match status" value="1"/>
</dbReference>
<name>A0A803KS69_CHEQI</name>
<evidence type="ECO:0000256" key="7">
    <source>
        <dbReference type="ARBA" id="ARBA00023065"/>
    </source>
</evidence>
<dbReference type="GO" id="GO:0015297">
    <property type="term" value="F:antiporter activity"/>
    <property type="evidence" value="ECO:0007669"/>
    <property type="project" value="InterPro"/>
</dbReference>
<dbReference type="GO" id="GO:1902600">
    <property type="term" value="P:proton transmembrane transport"/>
    <property type="evidence" value="ECO:0007669"/>
    <property type="project" value="InterPro"/>
</dbReference>
<dbReference type="InterPro" id="IPR050794">
    <property type="entry name" value="CPA2_transporter"/>
</dbReference>
<dbReference type="Pfam" id="PF00999">
    <property type="entry name" value="Na_H_Exchanger"/>
    <property type="match status" value="1"/>
</dbReference>
<dbReference type="InterPro" id="IPR057291">
    <property type="entry name" value="CHX17_2nd"/>
</dbReference>
<dbReference type="AlphaFoldDB" id="A0A803KS69"/>
<dbReference type="PANTHER" id="PTHR32468:SF109">
    <property type="entry name" value="CATION_H(+) ANTIPORTER 24-RELATED"/>
    <property type="match status" value="1"/>
</dbReference>
<evidence type="ECO:0000259" key="12">
    <source>
        <dbReference type="Pfam" id="PF23256"/>
    </source>
</evidence>
<evidence type="ECO:0000313" key="15">
    <source>
        <dbReference type="Proteomes" id="UP000596660"/>
    </source>
</evidence>
<evidence type="ECO:0000259" key="11">
    <source>
        <dbReference type="Pfam" id="PF00999"/>
    </source>
</evidence>